<evidence type="ECO:0000313" key="1">
    <source>
        <dbReference type="EMBL" id="KAJ7752106.1"/>
    </source>
</evidence>
<dbReference type="PANTHER" id="PTHR43558:SF6">
    <property type="entry name" value="REDUCTASE, PUTATIVE (AFU_ORTHOLOGUE AFUA_3G10540)-RELATED"/>
    <property type="match status" value="1"/>
</dbReference>
<accession>A0AAD7IWX3</accession>
<comment type="caution">
    <text evidence="1">The sequence shown here is derived from an EMBL/GenBank/DDBJ whole genome shotgun (WGS) entry which is preliminary data.</text>
</comment>
<protein>
    <recommendedName>
        <fullName evidence="3">Ankyrin repeat protein</fullName>
    </recommendedName>
</protein>
<keyword evidence="2" id="KW-1185">Reference proteome</keyword>
<sequence>MSARSVSPEPTYTRGGKRWPVVATAANAELRSLLLSSEDSIAEATVKLQLRTWEKAEALALAQVKEKGLGSLLGINFDDIAFQGELGEQPESDINAIFEAISRVESDTASLKNDLWTWERLPYVLRCIGLARSSSDTAEGKGSKRPVKKSRVQGRDELVADVDEWIIRNEKILRALSRRAEAAPDAWKFGLVPLTHAAAVLGPDSTTILDASGAAIAVKVPRCPISALPGYTVLDAKRAEHIFIQPSTAAFKKRWNSMTDELLDGLNWDNVFVAGGIVLGAVLTPEVQGANKPNEWQSSDIDMYIYGLNPTLANKKIEHIAATYQKNSPAGSPFLVVRNSQTITLYSEWPRRRVQIVLKLVKTPREVLLNFDLDVCGCGWDGSEVYFLPRCVRTLETATNTFVMDLINGHYLGDRKATRDKRVFKYASKGYGLRILPSYLSSLATYSSPKQLAAIARGEDLLSTVSLSKLAYEARTWTSGIIQDYIKAGHNNRPFHWPSGAYEPVKSDKPVFSHAMLESYAEITSEPLGRSCLTGFSLFMRHVALWEQDVEGKISIYEDLWASDTYGEGSRVELAYDDSPAYKWDSTFNLADFKHALAEHNRQEAAAVSDNFHSYGTKPSQILAARIAYADSVEQVLSSENDIQIPLILDSSFMNFANTQIVAALRGATQAARLEVNDCTPPLTVIDQEDDEKMLVMWRLNKILNWQMFNREIDEIREVLWAYHRANERLVVEDERRQNFLLTNISKRAIRVTVEDEHEAFVRWVTREPFHNDEDRRVNGLFVVEEEG</sequence>
<name>A0AAD7IWX3_9AGAR</name>
<dbReference type="Proteomes" id="UP001215598">
    <property type="component" value="Unassembled WGS sequence"/>
</dbReference>
<organism evidence="1 2">
    <name type="scientific">Mycena metata</name>
    <dbReference type="NCBI Taxonomy" id="1033252"/>
    <lineage>
        <taxon>Eukaryota</taxon>
        <taxon>Fungi</taxon>
        <taxon>Dikarya</taxon>
        <taxon>Basidiomycota</taxon>
        <taxon>Agaricomycotina</taxon>
        <taxon>Agaricomycetes</taxon>
        <taxon>Agaricomycetidae</taxon>
        <taxon>Agaricales</taxon>
        <taxon>Marasmiineae</taxon>
        <taxon>Mycenaceae</taxon>
        <taxon>Mycena</taxon>
    </lineage>
</organism>
<reference evidence="1" key="1">
    <citation type="submission" date="2023-03" db="EMBL/GenBank/DDBJ databases">
        <title>Massive genome expansion in bonnet fungi (Mycena s.s.) driven by repeated elements and novel gene families across ecological guilds.</title>
        <authorList>
            <consortium name="Lawrence Berkeley National Laboratory"/>
            <person name="Harder C.B."/>
            <person name="Miyauchi S."/>
            <person name="Viragh M."/>
            <person name="Kuo A."/>
            <person name="Thoen E."/>
            <person name="Andreopoulos B."/>
            <person name="Lu D."/>
            <person name="Skrede I."/>
            <person name="Drula E."/>
            <person name="Henrissat B."/>
            <person name="Morin E."/>
            <person name="Kohler A."/>
            <person name="Barry K."/>
            <person name="LaButti K."/>
            <person name="Morin E."/>
            <person name="Salamov A."/>
            <person name="Lipzen A."/>
            <person name="Mereny Z."/>
            <person name="Hegedus B."/>
            <person name="Baldrian P."/>
            <person name="Stursova M."/>
            <person name="Weitz H."/>
            <person name="Taylor A."/>
            <person name="Grigoriev I.V."/>
            <person name="Nagy L.G."/>
            <person name="Martin F."/>
            <person name="Kauserud H."/>
        </authorList>
    </citation>
    <scope>NUCLEOTIDE SEQUENCE</scope>
    <source>
        <strain evidence="1">CBHHK182m</strain>
    </source>
</reference>
<gene>
    <name evidence="1" type="ORF">B0H16DRAFT_1317805</name>
</gene>
<dbReference type="EMBL" id="JARKIB010000060">
    <property type="protein sequence ID" value="KAJ7752106.1"/>
    <property type="molecule type" value="Genomic_DNA"/>
</dbReference>
<dbReference type="AlphaFoldDB" id="A0AAD7IWX3"/>
<dbReference type="InterPro" id="IPR053354">
    <property type="entry name" value="MGDG_epimerase"/>
</dbReference>
<evidence type="ECO:0000313" key="2">
    <source>
        <dbReference type="Proteomes" id="UP001215598"/>
    </source>
</evidence>
<proteinExistence type="predicted"/>
<evidence type="ECO:0008006" key="3">
    <source>
        <dbReference type="Google" id="ProtNLM"/>
    </source>
</evidence>
<dbReference type="PANTHER" id="PTHR43558">
    <property type="entry name" value="REDUCTASE, PUTATIVE (AFU_ORTHOLOGUE AFUA_3G10540)-RELATED"/>
    <property type="match status" value="1"/>
</dbReference>